<feature type="transmembrane region" description="Helical" evidence="2">
    <location>
        <begin position="159"/>
        <end position="178"/>
    </location>
</feature>
<reference evidence="3" key="1">
    <citation type="submission" date="2021-01" db="EMBL/GenBank/DDBJ databases">
        <authorList>
            <person name="Corre E."/>
            <person name="Pelletier E."/>
            <person name="Niang G."/>
            <person name="Scheremetjew M."/>
            <person name="Finn R."/>
            <person name="Kale V."/>
            <person name="Holt S."/>
            <person name="Cochrane G."/>
            <person name="Meng A."/>
            <person name="Brown T."/>
            <person name="Cohen L."/>
        </authorList>
    </citation>
    <scope>NUCLEOTIDE SEQUENCE</scope>
    <source>
        <strain evidence="3">CCMP3105</strain>
    </source>
</reference>
<organism evidence="3">
    <name type="scientific">Alexandrium monilatum</name>
    <dbReference type="NCBI Taxonomy" id="311494"/>
    <lineage>
        <taxon>Eukaryota</taxon>
        <taxon>Sar</taxon>
        <taxon>Alveolata</taxon>
        <taxon>Dinophyceae</taxon>
        <taxon>Gonyaulacales</taxon>
        <taxon>Pyrocystaceae</taxon>
        <taxon>Alexandrium</taxon>
    </lineage>
</organism>
<feature type="transmembrane region" description="Helical" evidence="2">
    <location>
        <begin position="243"/>
        <end position="259"/>
    </location>
</feature>
<feature type="transmembrane region" description="Helical" evidence="2">
    <location>
        <begin position="271"/>
        <end position="289"/>
    </location>
</feature>
<evidence type="ECO:0000313" key="3">
    <source>
        <dbReference type="EMBL" id="CAE4560798.1"/>
    </source>
</evidence>
<keyword evidence="2" id="KW-1133">Transmembrane helix</keyword>
<proteinExistence type="predicted"/>
<sequence length="384" mass="41683">MTVSVTATECHHVPVRVATRAPWQPVLGARRRQDSWSRGLALGCMALLCLLRSDLSAHGIGFALPQGFPATLNGRAEKALAGVRLAQAKLRLHRRQGDMAMQDRSDLQKSQGGQKAKGTAMRYRLSWKEGGYLDWTYKTVETSLTATARVSRQYYRTTVLGLVCLSAPLLHALAHLVFPHSCHAVVGSLSVATDGLGSPLDFFSWMAEPGRPDPMFGHLCLYSNVFFAGLTPLLWLRRHFVELVWVAVVGAASSVYHGLQIHPHWGPGHNWTQLACVADIVLAVSFGAYLTARYPRTRTRALPALGGAMVCFLAPGLLPEPLAEVGYSWLHSAWHGFSALAAYKILGCSGAKGATTLVGRFAAGQRQDGGVAQLLLRRGTGLRR</sequence>
<feature type="region of interest" description="Disordered" evidence="1">
    <location>
        <begin position="98"/>
        <end position="117"/>
    </location>
</feature>
<protein>
    <submittedName>
        <fullName evidence="3">Uncharacterized protein</fullName>
    </submittedName>
</protein>
<keyword evidence="2" id="KW-0472">Membrane</keyword>
<name>A0A7S4PS74_9DINO</name>
<accession>A0A7S4PS74</accession>
<feature type="transmembrane region" description="Helical" evidence="2">
    <location>
        <begin position="215"/>
        <end position="236"/>
    </location>
</feature>
<keyword evidence="2" id="KW-0812">Transmembrane</keyword>
<evidence type="ECO:0000256" key="2">
    <source>
        <dbReference type="SAM" id="Phobius"/>
    </source>
</evidence>
<dbReference type="AlphaFoldDB" id="A0A7S4PS74"/>
<gene>
    <name evidence="3" type="ORF">AMON00008_LOCUS417</name>
</gene>
<feature type="compositionally biased region" description="Basic and acidic residues" evidence="1">
    <location>
        <begin position="98"/>
        <end position="107"/>
    </location>
</feature>
<evidence type="ECO:0000256" key="1">
    <source>
        <dbReference type="SAM" id="MobiDB-lite"/>
    </source>
</evidence>
<dbReference type="EMBL" id="HBNR01000533">
    <property type="protein sequence ID" value="CAE4560798.1"/>
    <property type="molecule type" value="Transcribed_RNA"/>
</dbReference>